<dbReference type="PANTHER" id="PTHR11274">
    <property type="entry name" value="RAD25/XP-B DNA REPAIR HELICASE"/>
    <property type="match status" value="1"/>
</dbReference>
<keyword evidence="8" id="KW-1185">Reference proteome</keyword>
<dbReference type="InterPro" id="IPR027417">
    <property type="entry name" value="P-loop_NTPase"/>
</dbReference>
<keyword evidence="3" id="KW-0347">Helicase</keyword>
<dbReference type="RefSeq" id="WP_161869513.1">
    <property type="nucleotide sequence ID" value="NZ_MAEI02000001.1"/>
</dbReference>
<name>A0ABV0F6J8_9ENTE</name>
<reference evidence="8" key="1">
    <citation type="submission" date="2016-06" db="EMBL/GenBank/DDBJ databases">
        <title>Four novel species of enterococci isolated from chicken manure.</title>
        <authorList>
            <person name="Van Tyne D."/>
        </authorList>
    </citation>
    <scope>NUCLEOTIDE SEQUENCE [LARGE SCALE GENOMIC DNA]</scope>
    <source>
        <strain evidence="8">JM9A</strain>
    </source>
</reference>
<feature type="domain" description="Helicase ATP-binding" evidence="5">
    <location>
        <begin position="278"/>
        <end position="445"/>
    </location>
</feature>
<dbReference type="SMART" id="SM00487">
    <property type="entry name" value="DEXDc"/>
    <property type="match status" value="1"/>
</dbReference>
<dbReference type="Pfam" id="PF04851">
    <property type="entry name" value="ResIII"/>
    <property type="match status" value="1"/>
</dbReference>
<evidence type="ECO:0000313" key="8">
    <source>
        <dbReference type="Proteomes" id="UP001429357"/>
    </source>
</evidence>
<dbReference type="PANTHER" id="PTHR11274:SF0">
    <property type="entry name" value="GENERAL TRANSCRIPTION AND DNA REPAIR FACTOR IIH HELICASE SUBUNIT XPB"/>
    <property type="match status" value="1"/>
</dbReference>
<evidence type="ECO:0000256" key="2">
    <source>
        <dbReference type="ARBA" id="ARBA00022801"/>
    </source>
</evidence>
<dbReference type="InterPro" id="IPR006935">
    <property type="entry name" value="Helicase/UvrB_N"/>
</dbReference>
<evidence type="ECO:0000256" key="4">
    <source>
        <dbReference type="ARBA" id="ARBA00022840"/>
    </source>
</evidence>
<dbReference type="PROSITE" id="PS51194">
    <property type="entry name" value="HELICASE_CTER"/>
    <property type="match status" value="1"/>
</dbReference>
<dbReference type="SMART" id="SM00490">
    <property type="entry name" value="HELICc"/>
    <property type="match status" value="1"/>
</dbReference>
<gene>
    <name evidence="7" type="ORF">BAU18_002327</name>
</gene>
<dbReference type="EMBL" id="MAEI02000001">
    <property type="protein sequence ID" value="MEO1782712.1"/>
    <property type="molecule type" value="Genomic_DNA"/>
</dbReference>
<feature type="domain" description="Helicase C-terminal" evidence="6">
    <location>
        <begin position="527"/>
        <end position="688"/>
    </location>
</feature>
<dbReference type="InterPro" id="IPR001650">
    <property type="entry name" value="Helicase_C-like"/>
</dbReference>
<keyword evidence="4" id="KW-0067">ATP-binding</keyword>
<dbReference type="Gene3D" id="3.40.50.300">
    <property type="entry name" value="P-loop containing nucleotide triphosphate hydrolases"/>
    <property type="match status" value="2"/>
</dbReference>
<keyword evidence="2" id="KW-0378">Hydrolase</keyword>
<organism evidence="7 8">
    <name type="scientific">Enterococcus diestrammenae</name>
    <dbReference type="NCBI Taxonomy" id="1155073"/>
    <lineage>
        <taxon>Bacteria</taxon>
        <taxon>Bacillati</taxon>
        <taxon>Bacillota</taxon>
        <taxon>Bacilli</taxon>
        <taxon>Lactobacillales</taxon>
        <taxon>Enterococcaceae</taxon>
        <taxon>Enterococcus</taxon>
    </lineage>
</organism>
<dbReference type="SUPFAM" id="SSF52540">
    <property type="entry name" value="P-loop containing nucleoside triphosphate hydrolases"/>
    <property type="match status" value="1"/>
</dbReference>
<comment type="caution">
    <text evidence="7">The sequence shown here is derived from an EMBL/GenBank/DDBJ whole genome shotgun (WGS) entry which is preliminary data.</text>
</comment>
<reference evidence="7 8" key="2">
    <citation type="submission" date="2024-02" db="EMBL/GenBank/DDBJ databases">
        <title>The Genome Sequence of Enterococcus diestrammenae JM9A.</title>
        <authorList>
            <person name="Earl A."/>
            <person name="Manson A."/>
            <person name="Gilmore M."/>
            <person name="Sanders J."/>
            <person name="Shea T."/>
            <person name="Howe W."/>
            <person name="Livny J."/>
            <person name="Cuomo C."/>
            <person name="Neafsey D."/>
            <person name="Birren B."/>
        </authorList>
    </citation>
    <scope>NUCLEOTIDE SEQUENCE [LARGE SCALE GENOMIC DNA]</scope>
    <source>
        <strain evidence="7 8">JM9A</strain>
    </source>
</reference>
<dbReference type="PROSITE" id="PS51192">
    <property type="entry name" value="HELICASE_ATP_BIND_1"/>
    <property type="match status" value="1"/>
</dbReference>
<evidence type="ECO:0000256" key="3">
    <source>
        <dbReference type="ARBA" id="ARBA00022806"/>
    </source>
</evidence>
<evidence type="ECO:0000259" key="6">
    <source>
        <dbReference type="PROSITE" id="PS51194"/>
    </source>
</evidence>
<keyword evidence="1" id="KW-0547">Nucleotide-binding</keyword>
<protein>
    <submittedName>
        <fullName evidence="7">Uncharacterized protein</fullName>
    </submittedName>
</protein>
<evidence type="ECO:0000313" key="7">
    <source>
        <dbReference type="EMBL" id="MEO1782712.1"/>
    </source>
</evidence>
<dbReference type="Pfam" id="PF00271">
    <property type="entry name" value="Helicase_C"/>
    <property type="match status" value="1"/>
</dbReference>
<dbReference type="InterPro" id="IPR050615">
    <property type="entry name" value="ATP-dep_DNA_Helicase"/>
</dbReference>
<dbReference type="Proteomes" id="UP001429357">
    <property type="component" value="Unassembled WGS sequence"/>
</dbReference>
<evidence type="ECO:0000259" key="5">
    <source>
        <dbReference type="PROSITE" id="PS51192"/>
    </source>
</evidence>
<sequence length="714" mass="81957">MFITNLDDLSCIYNSADEKTNIVENFYNPVLSEAKLYYRSSGFFSSSILIEYIQGLDKFVSNKGRMKLLISPKLSFDDVVALSSASQGISLVKANIKELFESYRLFGEQSDLSAKILFKLIQEGILEVKIVQPRNELGMFHEKVSIFIDEADNLVVTNGSNNESSTAVNFNIESFSVFRSWFEGQEKFCEAYLSRFDKSWNGQINNYNVLNIYEAVSEEVFNLYESDRSIEEMFQSLRELRRKKNGKLADADQIPINEEHNSYHALNFKPYDFQIKAANSWLSKRRGIISFATGTGKTKTAILCIQSLLLNGYDRPFVIVVPDKTLLNQWSDELTPYGLNTICCYSEEPGWERRLKDFIDIIEFDDPEALFIITTTSTFRSNRFQRQLSKLKNNFIFLADECHRLGTEQLLKILPDVEYRLGLSATPDIYMDEAKTKKLFSYFGGKIAEFSLMEAINDGFLVSYDYYPIEVSLTDEEMCKYKELTHKVIRMIGSSDESTFSNLPHEVQMILFKRSRILYGASNKITKLSNLLETLKNESHMLVYCGVTSPADDDLINEETGKMGISQLEKVNDLLHSKSIVAAQYTQEEDLLERKKNIEQFKKGFISTLVAIKCLDEGVDIPEISTGIIMASSGNPREFIQRRGRLLRKSEGKDKAVIYDMIVVGEDESYQGINRTEMKRVYEFAKVANNWDELNVKYHSEFEMIDLEMENKNG</sequence>
<evidence type="ECO:0000256" key="1">
    <source>
        <dbReference type="ARBA" id="ARBA00022741"/>
    </source>
</evidence>
<accession>A0ABV0F6J8</accession>
<proteinExistence type="predicted"/>
<dbReference type="InterPro" id="IPR014001">
    <property type="entry name" value="Helicase_ATP-bd"/>
</dbReference>